<keyword evidence="3 8" id="KW-0812">Transmembrane</keyword>
<dbReference type="GO" id="GO:0005247">
    <property type="term" value="F:voltage-gated chloride channel activity"/>
    <property type="evidence" value="ECO:0007669"/>
    <property type="project" value="TreeGrafter"/>
</dbReference>
<dbReference type="GO" id="GO:0005769">
    <property type="term" value="C:early endosome"/>
    <property type="evidence" value="ECO:0007669"/>
    <property type="project" value="TreeGrafter"/>
</dbReference>
<feature type="transmembrane region" description="Helical" evidence="8">
    <location>
        <begin position="659"/>
        <end position="680"/>
    </location>
</feature>
<dbReference type="Gene3D" id="1.10.3080.10">
    <property type="entry name" value="Clc chloride channel"/>
    <property type="match status" value="1"/>
</dbReference>
<keyword evidence="7" id="KW-0868">Chloride</keyword>
<evidence type="ECO:0000256" key="8">
    <source>
        <dbReference type="SAM" id="Phobius"/>
    </source>
</evidence>
<feature type="transmembrane region" description="Helical" evidence="8">
    <location>
        <begin position="348"/>
        <end position="365"/>
    </location>
</feature>
<gene>
    <name evidence="9" type="ORF">LAFE_0G00518G</name>
</gene>
<feature type="transmembrane region" description="Helical" evidence="8">
    <location>
        <begin position="259"/>
        <end position="279"/>
    </location>
</feature>
<evidence type="ECO:0000256" key="3">
    <source>
        <dbReference type="ARBA" id="ARBA00022692"/>
    </source>
</evidence>
<feature type="transmembrane region" description="Helical" evidence="8">
    <location>
        <begin position="455"/>
        <end position="473"/>
    </location>
</feature>
<dbReference type="PRINTS" id="PR00762">
    <property type="entry name" value="CLCHANNEL"/>
</dbReference>
<dbReference type="Proteomes" id="UP000190831">
    <property type="component" value="Chromosome G"/>
</dbReference>
<sequence>MQSKGQKPETVNDLTNVDHEQVKSITSNEPRSKLGHNNHLRDFLDLNQVQTSRQQDMHAQISADTFRHLTQETSIRSPIRKVHSQDYFSITPSNTNYGAIDELNSSFHRKDSTCHRSHTSNNLLLETSSHNVPVQLSEEGISRNFYDDFTSVDWVRDYLYDVKEREKLSSIPHFRGKIERCFNSLQDWILITLVAFGCSLIAFVIDKSEELLVDLKRGFCVNNIFLNQQQCCSNHTCANWKLWPEIFKTFDFPTLRADFIVYLILSLVLAYLSVLVTLTTKVDNPLASKANNKKFRTMYSAYGSGVPEVKTILSGFVIRKFLGTYTLFSKSVALIFAIASGMSLGKEGPYVHLATCVGNILSRIFDKFQKNGIERRVILSASAAAGVTLAFGSPLGGVLFSLEEVSYYLPGNQLFKTFFCAIMSNLFLRLFDPYSTGKAVLFEVSYESDWQYSEIPLYVTIGAVGGVFGAYFCKFVSWWGDWFRKTSLIKYNPVREVLLIALLTAFMTFWNSYTNISVAELLANLASPCYSPNDFTGTSGLCPINTKNFPSEIVYLLYALFVKVVLTGITFGIKVPAGIYVPSMVIGALFGRIFAMSFQYLGNHFPSFVLFSHICNSTMTDGICVDLGIYAMISAGAFMAGVTRMNVTLAIIMFELTSSYNYVVPISIAIAVSNLIGYIIEPQSVYEMLIRKNDLPYLDNHKSHNFRNHERDLADIITKVDERRGTMFVDVSKSVYFSSSTLRTMLSNLQKDGLVDGCLPVLNNKKLAGVLPAPELELALDKLQLFAEEYQIKGDILVRLLDNSTETSFDDLNESERFATLVNNVEEDSIVFSNIEEKVFILQMLITLCDFRHITERSPIFLDINSPLSLVELIFTKLGNRSISITDNGVFVGFLHKKSFIDHCHKQKIL</sequence>
<evidence type="ECO:0000256" key="1">
    <source>
        <dbReference type="ARBA" id="ARBA00004141"/>
    </source>
</evidence>
<evidence type="ECO:0000256" key="6">
    <source>
        <dbReference type="ARBA" id="ARBA00023136"/>
    </source>
</evidence>
<dbReference type="PANTHER" id="PTHR45711">
    <property type="entry name" value="CHLORIDE CHANNEL PROTEIN"/>
    <property type="match status" value="1"/>
</dbReference>
<dbReference type="FunFam" id="1.10.3080.10:FF:000030">
    <property type="entry name" value="Chloride channel protein"/>
    <property type="match status" value="1"/>
</dbReference>
<dbReference type="Pfam" id="PF00654">
    <property type="entry name" value="Voltage_CLC"/>
    <property type="match status" value="1"/>
</dbReference>
<accession>A0A1G4MGH7</accession>
<dbReference type="OrthoDB" id="44789at2759"/>
<evidence type="ECO:0000256" key="4">
    <source>
        <dbReference type="ARBA" id="ARBA00022989"/>
    </source>
</evidence>
<dbReference type="InterPro" id="IPR001807">
    <property type="entry name" value="ClC"/>
</dbReference>
<comment type="subcellular location">
    <subcellularLocation>
        <location evidence="1">Membrane</location>
        <topology evidence="1">Multi-pass membrane protein</topology>
    </subcellularLocation>
</comment>
<feature type="transmembrane region" description="Helical" evidence="8">
    <location>
        <begin position="494"/>
        <end position="513"/>
    </location>
</feature>
<dbReference type="GO" id="GO:0005794">
    <property type="term" value="C:Golgi apparatus"/>
    <property type="evidence" value="ECO:0007669"/>
    <property type="project" value="TreeGrafter"/>
</dbReference>
<evidence type="ECO:0000256" key="2">
    <source>
        <dbReference type="ARBA" id="ARBA00022448"/>
    </source>
</evidence>
<name>A0A1G4MGH7_LACFM</name>
<keyword evidence="5" id="KW-0406">Ion transport</keyword>
<proteinExistence type="predicted"/>
<evidence type="ECO:0000313" key="9">
    <source>
        <dbReference type="EMBL" id="SCW02990.1"/>
    </source>
</evidence>
<dbReference type="EMBL" id="LT598486">
    <property type="protein sequence ID" value="SCW02990.1"/>
    <property type="molecule type" value="Genomic_DNA"/>
</dbReference>
<protein>
    <submittedName>
        <fullName evidence="9">LAFE_0G00518g1_1</fullName>
    </submittedName>
</protein>
<keyword evidence="2" id="KW-0813">Transport</keyword>
<evidence type="ECO:0000313" key="10">
    <source>
        <dbReference type="Proteomes" id="UP000190831"/>
    </source>
</evidence>
<reference evidence="9 10" key="1">
    <citation type="submission" date="2016-03" db="EMBL/GenBank/DDBJ databases">
        <authorList>
            <person name="Devillers H."/>
        </authorList>
    </citation>
    <scope>NUCLEOTIDE SEQUENCE [LARGE SCALE GENOMIC DNA]</scope>
    <source>
        <strain evidence="9">CBS 6772</strain>
    </source>
</reference>
<feature type="transmembrane region" description="Helical" evidence="8">
    <location>
        <begin position="185"/>
        <end position="205"/>
    </location>
</feature>
<dbReference type="InterPro" id="IPR046342">
    <property type="entry name" value="CBS_dom_sf"/>
</dbReference>
<dbReference type="SUPFAM" id="SSF81340">
    <property type="entry name" value="Clc chloride channel"/>
    <property type="match status" value="1"/>
</dbReference>
<dbReference type="InterPro" id="IPR014743">
    <property type="entry name" value="Cl-channel_core"/>
</dbReference>
<organism evidence="9 10">
    <name type="scientific">Lachancea fermentati</name>
    <name type="common">Zygosaccharomyces fermentati</name>
    <dbReference type="NCBI Taxonomy" id="4955"/>
    <lineage>
        <taxon>Eukaryota</taxon>
        <taxon>Fungi</taxon>
        <taxon>Dikarya</taxon>
        <taxon>Ascomycota</taxon>
        <taxon>Saccharomycotina</taxon>
        <taxon>Saccharomycetes</taxon>
        <taxon>Saccharomycetales</taxon>
        <taxon>Saccharomycetaceae</taxon>
        <taxon>Lachancea</taxon>
    </lineage>
</organism>
<feature type="transmembrane region" description="Helical" evidence="8">
    <location>
        <begin position="322"/>
        <end position="342"/>
    </location>
</feature>
<dbReference type="PANTHER" id="PTHR45711:SF3">
    <property type="entry name" value="CLC CHANNEL"/>
    <property type="match status" value="1"/>
</dbReference>
<dbReference type="GO" id="GO:0005886">
    <property type="term" value="C:plasma membrane"/>
    <property type="evidence" value="ECO:0007669"/>
    <property type="project" value="TreeGrafter"/>
</dbReference>
<keyword evidence="6 8" id="KW-0472">Membrane</keyword>
<keyword evidence="4 8" id="KW-1133">Transmembrane helix</keyword>
<feature type="transmembrane region" description="Helical" evidence="8">
    <location>
        <begin position="627"/>
        <end position="647"/>
    </location>
</feature>
<keyword evidence="10" id="KW-1185">Reference proteome</keyword>
<feature type="transmembrane region" description="Helical" evidence="8">
    <location>
        <begin position="553"/>
        <end position="573"/>
    </location>
</feature>
<evidence type="ECO:0000256" key="5">
    <source>
        <dbReference type="ARBA" id="ARBA00023065"/>
    </source>
</evidence>
<evidence type="ECO:0000256" key="7">
    <source>
        <dbReference type="ARBA" id="ARBA00023214"/>
    </source>
</evidence>
<feature type="transmembrane region" description="Helical" evidence="8">
    <location>
        <begin position="377"/>
        <end position="402"/>
    </location>
</feature>
<dbReference type="SUPFAM" id="SSF54631">
    <property type="entry name" value="CBS-domain pair"/>
    <property type="match status" value="1"/>
</dbReference>
<dbReference type="AlphaFoldDB" id="A0A1G4MGH7"/>
<feature type="transmembrane region" description="Helical" evidence="8">
    <location>
        <begin position="580"/>
        <end position="601"/>
    </location>
</feature>
<dbReference type="OMA" id="TDWVHDT"/>
<dbReference type="CDD" id="cd03684">
    <property type="entry name" value="ClC_3_like"/>
    <property type="match status" value="1"/>
</dbReference>